<evidence type="ECO:0000259" key="3">
    <source>
        <dbReference type="Pfam" id="PF07814"/>
    </source>
</evidence>
<proteinExistence type="inferred from homology"/>
<dbReference type="InterPro" id="IPR011989">
    <property type="entry name" value="ARM-like"/>
</dbReference>
<feature type="region of interest" description="Disordered" evidence="2">
    <location>
        <begin position="390"/>
        <end position="414"/>
    </location>
</feature>
<dbReference type="InterPro" id="IPR039874">
    <property type="entry name" value="WAPL"/>
</dbReference>
<dbReference type="Pfam" id="PF07814">
    <property type="entry name" value="WAPL"/>
    <property type="match status" value="1"/>
</dbReference>
<dbReference type="AlphaFoldDB" id="A0A9P7J5F8"/>
<comment type="similarity">
    <text evidence="1">Belongs to the WAPL family.</text>
</comment>
<reference evidence="4" key="1">
    <citation type="journal article" date="2020" name="New Phytol.">
        <title>Comparative genomics reveals dynamic genome evolution in host specialist ectomycorrhizal fungi.</title>
        <authorList>
            <person name="Lofgren L.A."/>
            <person name="Nguyen N.H."/>
            <person name="Vilgalys R."/>
            <person name="Ruytinx J."/>
            <person name="Liao H.L."/>
            <person name="Branco S."/>
            <person name="Kuo A."/>
            <person name="LaButti K."/>
            <person name="Lipzen A."/>
            <person name="Andreopoulos W."/>
            <person name="Pangilinan J."/>
            <person name="Riley R."/>
            <person name="Hundley H."/>
            <person name="Na H."/>
            <person name="Barry K."/>
            <person name="Grigoriev I.V."/>
            <person name="Stajich J.E."/>
            <person name="Kennedy P.G."/>
        </authorList>
    </citation>
    <scope>NUCLEOTIDE SEQUENCE</scope>
    <source>
        <strain evidence="4">MN1</strain>
    </source>
</reference>
<accession>A0A9P7J5F8</accession>
<dbReference type="OrthoDB" id="78088at2759"/>
<dbReference type="InterPro" id="IPR022771">
    <property type="entry name" value="WAPL_C"/>
</dbReference>
<dbReference type="GeneID" id="64631205"/>
<feature type="region of interest" description="Disordered" evidence="2">
    <location>
        <begin position="442"/>
        <end position="553"/>
    </location>
</feature>
<dbReference type="EMBL" id="JABBWG010000065">
    <property type="protein sequence ID" value="KAG1803482.1"/>
    <property type="molecule type" value="Genomic_DNA"/>
</dbReference>
<dbReference type="PANTHER" id="PTHR22100">
    <property type="entry name" value="WINGS APART-LIKE PROTEIN HOMOLOG"/>
    <property type="match status" value="1"/>
</dbReference>
<keyword evidence="5" id="KW-1185">Reference proteome</keyword>
<feature type="compositionally biased region" description="Low complexity" evidence="2">
    <location>
        <begin position="390"/>
        <end position="411"/>
    </location>
</feature>
<feature type="region of interest" description="Disordered" evidence="2">
    <location>
        <begin position="775"/>
        <end position="803"/>
    </location>
</feature>
<evidence type="ECO:0000313" key="5">
    <source>
        <dbReference type="Proteomes" id="UP000807769"/>
    </source>
</evidence>
<sequence length="825" mass="88877">MLANGMMNDLKSITELRSKGESRRFLDEVGYLFEGIESGCAIALRRASVLEIVTKLCDPEFNRRAKTSDFYARTWDVFLKARGDGPDKILDATLSFFALLSTRDPQTLSELAHKPELVPTLLDILRSLTPTSDLKGDGLNQGLKKDILALALSGLDAIGLRASGIIRTDVAPLQALADVIVKSGVMKDARGLSTRTLISTALSSLPASLLPPAFQTLPSILNSLRAELLLVPPRVSAWERGLELFPNYIGSDIGLGKNGNVIRNGKGKETQKPSDPPIDIATPSLAHIHACLRLMDTYLLEECMGPVPSRSGVASNGSHGSKEQSEIHRALADPVLTDKLVELCVATEILVRDSVRYLDTMNKEEDAEEGQNELARKTLFSTLRILTLLPSSTSSQPSPSSSYSRSSPTYSDTLHGSWMPSDTALSLITRVVLRAQAGWLGSLGSDGVQGEQDDEATQGSERHAVKPEELEDIGTSSPSLPGSRRESTRSPRKRTSFPVPSPSKLAHKPSSKTNAPSKLGRHGTLHGNGAPNKGTNIPNEGNDTSKGKSKATSVPPYTLTRVESFDLLCLALGLLLNWASGGIEGGGVSEGIGRILLNRACSATRSCSHICSCPQSSQVPLLSCLVSVYQAFGSSVPVSTDSSSRKPKTVPGHERKPTLGTRQKPPSTRRKQNSPSASPSSPFTSLRRKTASSQPALNTSSMAHSPELTFLAGYTAVLLGLLCTPTAPREIRVLRTNRSLIFGDVFIETLIRDVRDFLALYDDLEGKLSDEGDIVDIDMSPDVDRERSGGGQDEERRRGKALEKKNEDVARGILRALEALRDDGL</sequence>
<feature type="region of interest" description="Disordered" evidence="2">
    <location>
        <begin position="635"/>
        <end position="700"/>
    </location>
</feature>
<feature type="compositionally biased region" description="Polar residues" evidence="2">
    <location>
        <begin position="691"/>
        <end position="700"/>
    </location>
</feature>
<organism evidence="4 5">
    <name type="scientific">Suillus subaureus</name>
    <dbReference type="NCBI Taxonomy" id="48587"/>
    <lineage>
        <taxon>Eukaryota</taxon>
        <taxon>Fungi</taxon>
        <taxon>Dikarya</taxon>
        <taxon>Basidiomycota</taxon>
        <taxon>Agaricomycotina</taxon>
        <taxon>Agaricomycetes</taxon>
        <taxon>Agaricomycetidae</taxon>
        <taxon>Boletales</taxon>
        <taxon>Suillineae</taxon>
        <taxon>Suillaceae</taxon>
        <taxon>Suillus</taxon>
    </lineage>
</organism>
<feature type="domain" description="Wings apart-like protein C-terminal" evidence="3">
    <location>
        <begin position="11"/>
        <end position="204"/>
    </location>
</feature>
<feature type="compositionally biased region" description="Basic and acidic residues" evidence="2">
    <location>
        <begin position="782"/>
        <end position="803"/>
    </location>
</feature>
<dbReference type="PANTHER" id="PTHR22100:SF13">
    <property type="entry name" value="WINGS APART-LIKE PROTEIN HOMOLOG"/>
    <property type="match status" value="1"/>
</dbReference>
<dbReference type="Gene3D" id="1.25.10.10">
    <property type="entry name" value="Leucine-rich Repeat Variant"/>
    <property type="match status" value="1"/>
</dbReference>
<dbReference type="RefSeq" id="XP_041186639.1">
    <property type="nucleotide sequence ID" value="XM_041337189.1"/>
</dbReference>
<gene>
    <name evidence="4" type="ORF">BJ212DRAFT_1395763</name>
</gene>
<feature type="compositionally biased region" description="Polar residues" evidence="2">
    <location>
        <begin position="533"/>
        <end position="544"/>
    </location>
</feature>
<evidence type="ECO:0000313" key="4">
    <source>
        <dbReference type="EMBL" id="KAG1803482.1"/>
    </source>
</evidence>
<evidence type="ECO:0000256" key="2">
    <source>
        <dbReference type="SAM" id="MobiDB-lite"/>
    </source>
</evidence>
<comment type="caution">
    <text evidence="4">The sequence shown here is derived from an EMBL/GenBank/DDBJ whole genome shotgun (WGS) entry which is preliminary data.</text>
</comment>
<evidence type="ECO:0000256" key="1">
    <source>
        <dbReference type="ARBA" id="ARBA00006854"/>
    </source>
</evidence>
<name>A0A9P7J5F8_9AGAM</name>
<protein>
    <recommendedName>
        <fullName evidence="3">Wings apart-like protein C-terminal domain-containing protein</fullName>
    </recommendedName>
</protein>
<dbReference type="Proteomes" id="UP000807769">
    <property type="component" value="Unassembled WGS sequence"/>
</dbReference>